<keyword evidence="3" id="KW-1185">Reference proteome</keyword>
<sequence>MLYINCLNYPSFSIFAIGQFVISASKIIFNPILLYSFSQITDKQDTLFPKRKFIIKKVDLSKFLSKQQFTQLYLVKEISLILSSLNVYADYRYQIQIRIQLGQSYYRVLPYYLYLQQKAVYFYNIQVFVIGIQLKLKNKKPIIQSINLIPYIYIYLLESKFIISSKSNPLFQLIHMLLINKQPQQSQQSHHQNHQINIQLSSSNSRLY</sequence>
<dbReference type="GeneID" id="5044862"/>
<name>A0E8R3_PARTE</name>
<keyword evidence="1" id="KW-0812">Transmembrane</keyword>
<evidence type="ECO:0000313" key="3">
    <source>
        <dbReference type="Proteomes" id="UP000000600"/>
    </source>
</evidence>
<evidence type="ECO:0008006" key="4">
    <source>
        <dbReference type="Google" id="ProtNLM"/>
    </source>
</evidence>
<dbReference type="HOGENOM" id="CLU_1323151_0_0_1"/>
<keyword evidence="1" id="KW-1133">Transmembrane helix</keyword>
<gene>
    <name evidence="2" type="ORF">GSPATT00024409001</name>
</gene>
<feature type="transmembrane region" description="Helical" evidence="1">
    <location>
        <begin position="12"/>
        <end position="35"/>
    </location>
</feature>
<keyword evidence="1" id="KW-0472">Membrane</keyword>
<dbReference type="Proteomes" id="UP000000600">
    <property type="component" value="Unassembled WGS sequence"/>
</dbReference>
<dbReference type="AlphaFoldDB" id="A0E8R3"/>
<protein>
    <recommendedName>
        <fullName evidence="4">Transmembrane protein</fullName>
    </recommendedName>
</protein>
<dbReference type="KEGG" id="ptm:GSPATT00024409001"/>
<evidence type="ECO:0000256" key="1">
    <source>
        <dbReference type="SAM" id="Phobius"/>
    </source>
</evidence>
<dbReference type="RefSeq" id="XP_001459077.1">
    <property type="nucleotide sequence ID" value="XM_001459040.1"/>
</dbReference>
<evidence type="ECO:0000313" key="2">
    <source>
        <dbReference type="EMBL" id="CAK91680.1"/>
    </source>
</evidence>
<proteinExistence type="predicted"/>
<dbReference type="EMBL" id="CT868664">
    <property type="protein sequence ID" value="CAK91680.1"/>
    <property type="molecule type" value="Genomic_DNA"/>
</dbReference>
<reference evidence="2 3" key="1">
    <citation type="journal article" date="2006" name="Nature">
        <title>Global trends of whole-genome duplications revealed by the ciliate Paramecium tetraurelia.</title>
        <authorList>
            <consortium name="Genoscope"/>
            <person name="Aury J.-M."/>
            <person name="Jaillon O."/>
            <person name="Duret L."/>
            <person name="Noel B."/>
            <person name="Jubin C."/>
            <person name="Porcel B.M."/>
            <person name="Segurens B."/>
            <person name="Daubin V."/>
            <person name="Anthouard V."/>
            <person name="Aiach N."/>
            <person name="Arnaiz O."/>
            <person name="Billaut A."/>
            <person name="Beisson J."/>
            <person name="Blanc I."/>
            <person name="Bouhouche K."/>
            <person name="Camara F."/>
            <person name="Duharcourt S."/>
            <person name="Guigo R."/>
            <person name="Gogendeau D."/>
            <person name="Katinka M."/>
            <person name="Keller A.-M."/>
            <person name="Kissmehl R."/>
            <person name="Klotz C."/>
            <person name="Koll F."/>
            <person name="Le Moue A."/>
            <person name="Lepere C."/>
            <person name="Malinsky S."/>
            <person name="Nowacki M."/>
            <person name="Nowak J.K."/>
            <person name="Plattner H."/>
            <person name="Poulain J."/>
            <person name="Ruiz F."/>
            <person name="Serrano V."/>
            <person name="Zagulski M."/>
            <person name="Dessen P."/>
            <person name="Betermier M."/>
            <person name="Weissenbach J."/>
            <person name="Scarpelli C."/>
            <person name="Schachter V."/>
            <person name="Sperling L."/>
            <person name="Meyer E."/>
            <person name="Cohen J."/>
            <person name="Wincker P."/>
        </authorList>
    </citation>
    <scope>NUCLEOTIDE SEQUENCE [LARGE SCALE GENOMIC DNA]</scope>
    <source>
        <strain evidence="2 3">Stock d4-2</strain>
    </source>
</reference>
<organism evidence="2 3">
    <name type="scientific">Paramecium tetraurelia</name>
    <dbReference type="NCBI Taxonomy" id="5888"/>
    <lineage>
        <taxon>Eukaryota</taxon>
        <taxon>Sar</taxon>
        <taxon>Alveolata</taxon>
        <taxon>Ciliophora</taxon>
        <taxon>Intramacronucleata</taxon>
        <taxon>Oligohymenophorea</taxon>
        <taxon>Peniculida</taxon>
        <taxon>Parameciidae</taxon>
        <taxon>Paramecium</taxon>
    </lineage>
</organism>
<accession>A0E8R3</accession>
<dbReference type="InParanoid" id="A0E8R3"/>